<feature type="compositionally biased region" description="Pro residues" evidence="1">
    <location>
        <begin position="159"/>
        <end position="168"/>
    </location>
</feature>
<feature type="region of interest" description="Disordered" evidence="1">
    <location>
        <begin position="479"/>
        <end position="591"/>
    </location>
</feature>
<accession>A0A427XE25</accession>
<dbReference type="AlphaFoldDB" id="A0A427XE25"/>
<dbReference type="PANTHER" id="PTHR34706:SF1">
    <property type="entry name" value="VWFA DOMAIN-CONTAINING PROTEIN"/>
    <property type="match status" value="1"/>
</dbReference>
<proteinExistence type="predicted"/>
<feature type="region of interest" description="Disordered" evidence="1">
    <location>
        <begin position="186"/>
        <end position="309"/>
    </location>
</feature>
<gene>
    <name evidence="2" type="ORF">EHS24_003926</name>
</gene>
<dbReference type="SUPFAM" id="SSF53300">
    <property type="entry name" value="vWA-like"/>
    <property type="match status" value="1"/>
</dbReference>
<feature type="compositionally biased region" description="Low complexity" evidence="1">
    <location>
        <begin position="484"/>
        <end position="496"/>
    </location>
</feature>
<organism evidence="2 3">
    <name type="scientific">Apiotrichum porosum</name>
    <dbReference type="NCBI Taxonomy" id="105984"/>
    <lineage>
        <taxon>Eukaryota</taxon>
        <taxon>Fungi</taxon>
        <taxon>Dikarya</taxon>
        <taxon>Basidiomycota</taxon>
        <taxon>Agaricomycotina</taxon>
        <taxon>Tremellomycetes</taxon>
        <taxon>Trichosporonales</taxon>
        <taxon>Trichosporonaceae</taxon>
        <taxon>Apiotrichum</taxon>
    </lineage>
</organism>
<feature type="region of interest" description="Disordered" evidence="1">
    <location>
        <begin position="335"/>
        <end position="414"/>
    </location>
</feature>
<name>A0A427XE25_9TREE</name>
<dbReference type="RefSeq" id="XP_028472134.1">
    <property type="nucleotide sequence ID" value="XM_028619561.1"/>
</dbReference>
<feature type="compositionally biased region" description="Polar residues" evidence="1">
    <location>
        <begin position="376"/>
        <end position="388"/>
    </location>
</feature>
<protein>
    <recommendedName>
        <fullName evidence="4">VWFA domain-containing protein</fullName>
    </recommendedName>
</protein>
<feature type="compositionally biased region" description="Pro residues" evidence="1">
    <location>
        <begin position="545"/>
        <end position="557"/>
    </location>
</feature>
<dbReference type="EMBL" id="RSCE01000019">
    <property type="protein sequence ID" value="RSH76987.1"/>
    <property type="molecule type" value="Genomic_DNA"/>
</dbReference>
<feature type="compositionally biased region" description="Low complexity" evidence="1">
    <location>
        <begin position="117"/>
        <end position="143"/>
    </location>
</feature>
<dbReference type="Gene3D" id="3.40.50.410">
    <property type="entry name" value="von Willebrand factor, type A domain"/>
    <property type="match status" value="1"/>
</dbReference>
<feature type="compositionally biased region" description="Basic and acidic residues" evidence="1">
    <location>
        <begin position="511"/>
        <end position="533"/>
    </location>
</feature>
<dbReference type="PANTHER" id="PTHR34706">
    <property type="entry name" value="SLR1338 PROTEIN"/>
    <property type="match status" value="1"/>
</dbReference>
<feature type="compositionally biased region" description="Pro residues" evidence="1">
    <location>
        <begin position="189"/>
        <end position="200"/>
    </location>
</feature>
<keyword evidence="3" id="KW-1185">Reference proteome</keyword>
<sequence length="910" mass="97119">MPQARRRVPYSSLPPVGPINAAQDVLFYLSSARAWNQPPFAFAILKSYCDLKLARGKMLNDLDQKLSIVESQLVPHFEPIVSEIREYYGLPVTHMMRGARLARMSTTGGSGGGPTASGGTTSTGTRITRASTTTSATTTSSAANRRPAVTRQETGDGELPPPPYAPTDPDPESTAMLTVMQASAVPDEAPAPPPASPPATSPANQRATLGRIPSASASLHGRTPSTASSFNPGTPSNEHVGQLSGDAPRPNDFPATPAARVGNQTSPPSGANGSSGQGRSDSEDPDVQRIREESELEEAMRASRAAEKERLEYQRAIQESIAQYEEDTMLRSASTAMYQSESPAGPSTQRPGADDGVRRTSSYHPSGSAPVGAMRRTQTTHRGASQTSNDEDDLLGLSSEPTYTGSGKGKARPATTHTESLMDLMENVSFSVPPLEPTKTGPMSPPRQATVQVLPDSPSVIVPQSTGMQSNNPFLSEAERHRLSQQQQPAVASPPADHTPPHTESPPITLGHEERVGSVSSFERHYPSLERELPPIPTDDYASPDGPPPGWQGPPLSPITEATAPRPLPVPGQQYQQQTVPPVPPLPSRMSTNGAGMVPIPVPMPHGAEPMTPGSHFVVSSPPQSPGIHTPTVTAFPTPYAHSGGLAPATPPPLPARSASPAPILIGGENALEMLREYDTVFLVDDSTSMKGERWEQAKTAIMGVVAQAVRYDEDGIDVYFLNSKRVGKGLHNTADVEELFAGLDPKGATPTGLRIESILRDYMARLERSVTDDNAADIRSMNLIVVTDGAFAIPVLRRARFTTDPLERDTLLRTAPTDDPESVLISIAKRLDRGDFPLSQVGVQLLQIGDDTDAREALQELDEGLAHAHGVRDMVDTVPYNGQELSANLIVKVLLGGINRRIDRKMPVL</sequence>
<evidence type="ECO:0000313" key="2">
    <source>
        <dbReference type="EMBL" id="RSH76987.1"/>
    </source>
</evidence>
<comment type="caution">
    <text evidence="2">The sequence shown here is derived from an EMBL/GenBank/DDBJ whole genome shotgun (WGS) entry which is preliminary data.</text>
</comment>
<feature type="compositionally biased region" description="Polar residues" evidence="1">
    <location>
        <begin position="223"/>
        <end position="239"/>
    </location>
</feature>
<feature type="compositionally biased region" description="Polar residues" evidence="1">
    <location>
        <begin position="335"/>
        <end position="350"/>
    </location>
</feature>
<evidence type="ECO:0000256" key="1">
    <source>
        <dbReference type="SAM" id="MobiDB-lite"/>
    </source>
</evidence>
<feature type="compositionally biased region" description="Low complexity" evidence="1">
    <location>
        <begin position="571"/>
        <end position="580"/>
    </location>
</feature>
<evidence type="ECO:0008006" key="4">
    <source>
        <dbReference type="Google" id="ProtNLM"/>
    </source>
</evidence>
<dbReference type="InterPro" id="IPR036465">
    <property type="entry name" value="vWFA_dom_sf"/>
</dbReference>
<dbReference type="Proteomes" id="UP000279236">
    <property type="component" value="Unassembled WGS sequence"/>
</dbReference>
<dbReference type="GeneID" id="39588469"/>
<feature type="compositionally biased region" description="Polar residues" evidence="1">
    <location>
        <begin position="262"/>
        <end position="279"/>
    </location>
</feature>
<dbReference type="OrthoDB" id="2142040at2759"/>
<feature type="compositionally biased region" description="Basic and acidic residues" evidence="1">
    <location>
        <begin position="280"/>
        <end position="309"/>
    </location>
</feature>
<reference evidence="2 3" key="1">
    <citation type="submission" date="2018-11" db="EMBL/GenBank/DDBJ databases">
        <title>Genome sequence of Apiotrichum porosum DSM 27194.</title>
        <authorList>
            <person name="Aliyu H."/>
            <person name="Gorte O."/>
            <person name="Ochsenreither K."/>
        </authorList>
    </citation>
    <scope>NUCLEOTIDE SEQUENCE [LARGE SCALE GENOMIC DNA]</scope>
    <source>
        <strain evidence="2 3">DSM 27194</strain>
    </source>
</reference>
<evidence type="ECO:0000313" key="3">
    <source>
        <dbReference type="Proteomes" id="UP000279236"/>
    </source>
</evidence>
<dbReference type="STRING" id="105984.A0A427XE25"/>
<feature type="region of interest" description="Disordered" evidence="1">
    <location>
        <begin position="103"/>
        <end position="173"/>
    </location>
</feature>